<dbReference type="GO" id="GO:0046872">
    <property type="term" value="F:metal ion binding"/>
    <property type="evidence" value="ECO:0007669"/>
    <property type="project" value="UniProtKB-KW"/>
</dbReference>
<accession>A0A7C3WIH8</accession>
<protein>
    <submittedName>
        <fullName evidence="6">Fe-S cluster protein</fullName>
    </submittedName>
</protein>
<reference evidence="6" key="1">
    <citation type="journal article" date="2020" name="mSystems">
        <title>Genome- and Community-Level Interaction Insights into Carbon Utilization and Element Cycling Functions of Hydrothermarchaeota in Hydrothermal Sediment.</title>
        <authorList>
            <person name="Zhou Z."/>
            <person name="Liu Y."/>
            <person name="Xu W."/>
            <person name="Pan J."/>
            <person name="Luo Z.H."/>
            <person name="Li M."/>
        </authorList>
    </citation>
    <scope>NUCLEOTIDE SEQUENCE [LARGE SCALE GENOMIC DNA]</scope>
    <source>
        <strain evidence="6">SpSt-776</strain>
    </source>
</reference>
<dbReference type="InterPro" id="IPR007202">
    <property type="entry name" value="4Fe-4S_dom"/>
</dbReference>
<dbReference type="InterPro" id="IPR011005">
    <property type="entry name" value="Dihydropteroate_synth-like_sf"/>
</dbReference>
<dbReference type="Pfam" id="PF04060">
    <property type="entry name" value="FeS"/>
    <property type="match status" value="1"/>
</dbReference>
<evidence type="ECO:0000256" key="1">
    <source>
        <dbReference type="ARBA" id="ARBA00022485"/>
    </source>
</evidence>
<comment type="caution">
    <text evidence="6">The sequence shown here is derived from an EMBL/GenBank/DDBJ whole genome shotgun (WGS) entry which is preliminary data.</text>
</comment>
<feature type="domain" description="4Fe-4S" evidence="5">
    <location>
        <begin position="109"/>
        <end position="168"/>
    </location>
</feature>
<sequence>MLVTEFRKRFVRPPNPAATHLRCYAYFEEDISEVLPYLNTVLNGHRFSPNPPSLTLKFHGKLITLTAHEIAINIVKDEAEADEILNWLKKKINETWKGRGEITPSFEIAAKPRILEILKLLPKTNCRACGQPTCIVFAVRLSEGAQSPSACPALAGENRKRLQNYLRQFNLSG</sequence>
<proteinExistence type="predicted"/>
<dbReference type="Gene3D" id="3.20.20.20">
    <property type="entry name" value="Dihydropteroate synthase-like"/>
    <property type="match status" value="1"/>
</dbReference>
<keyword evidence="1" id="KW-0004">4Fe-4S</keyword>
<keyword evidence="4" id="KW-0411">Iron-sulfur</keyword>
<dbReference type="GO" id="GO:0051539">
    <property type="term" value="F:4 iron, 4 sulfur cluster binding"/>
    <property type="evidence" value="ECO:0007669"/>
    <property type="project" value="UniProtKB-KW"/>
</dbReference>
<evidence type="ECO:0000259" key="5">
    <source>
        <dbReference type="PROSITE" id="PS51656"/>
    </source>
</evidence>
<evidence type="ECO:0000313" key="6">
    <source>
        <dbReference type="EMBL" id="HGB14191.1"/>
    </source>
</evidence>
<keyword evidence="3" id="KW-0408">Iron</keyword>
<evidence type="ECO:0000256" key="2">
    <source>
        <dbReference type="ARBA" id="ARBA00022723"/>
    </source>
</evidence>
<organism evidence="6">
    <name type="scientific">Desulfobacca acetoxidans</name>
    <dbReference type="NCBI Taxonomy" id="60893"/>
    <lineage>
        <taxon>Bacteria</taxon>
        <taxon>Pseudomonadati</taxon>
        <taxon>Thermodesulfobacteriota</taxon>
        <taxon>Desulfobaccia</taxon>
        <taxon>Desulfobaccales</taxon>
        <taxon>Desulfobaccaceae</taxon>
        <taxon>Desulfobacca</taxon>
    </lineage>
</organism>
<gene>
    <name evidence="6" type="ORF">ENV62_02995</name>
</gene>
<dbReference type="AlphaFoldDB" id="A0A7C3WIH8"/>
<evidence type="ECO:0000256" key="3">
    <source>
        <dbReference type="ARBA" id="ARBA00023004"/>
    </source>
</evidence>
<name>A0A7C3WIH8_9BACT</name>
<keyword evidence="2" id="KW-0479">Metal-binding</keyword>
<evidence type="ECO:0000256" key="4">
    <source>
        <dbReference type="ARBA" id="ARBA00023014"/>
    </source>
</evidence>
<dbReference type="PROSITE" id="PS51656">
    <property type="entry name" value="4FE4S"/>
    <property type="match status" value="1"/>
</dbReference>
<dbReference type="EMBL" id="DTHB01000026">
    <property type="protein sequence ID" value="HGB14191.1"/>
    <property type="molecule type" value="Genomic_DNA"/>
</dbReference>